<accession>A0A423FDG1</accession>
<dbReference type="RefSeq" id="WP_185021860.1">
    <property type="nucleotide sequence ID" value="NZ_MOAY01000027.1"/>
</dbReference>
<dbReference type="InterPro" id="IPR015424">
    <property type="entry name" value="PyrdxlP-dep_Trfase"/>
</dbReference>
<dbReference type="InterPro" id="IPR000192">
    <property type="entry name" value="Aminotrans_V_dom"/>
</dbReference>
<proteinExistence type="predicted"/>
<dbReference type="SUPFAM" id="SSF53383">
    <property type="entry name" value="PLP-dependent transferases"/>
    <property type="match status" value="1"/>
</dbReference>
<name>A0A423FDG1_9PSED</name>
<dbReference type="AlphaFoldDB" id="A0A423FDG1"/>
<keyword evidence="1" id="KW-0663">Pyridoxal phosphate</keyword>
<dbReference type="EMBL" id="MOAY01000027">
    <property type="protein sequence ID" value="ROM55125.1"/>
    <property type="molecule type" value="Genomic_DNA"/>
</dbReference>
<dbReference type="Proteomes" id="UP000284656">
    <property type="component" value="Unassembled WGS sequence"/>
</dbReference>
<comment type="caution">
    <text evidence="3">The sequence shown here is derived from an EMBL/GenBank/DDBJ whole genome shotgun (WGS) entry which is preliminary data.</text>
</comment>
<dbReference type="Pfam" id="PF00266">
    <property type="entry name" value="Aminotran_5"/>
    <property type="match status" value="1"/>
</dbReference>
<organism evidence="3 4">
    <name type="scientific">Pseudomonas poae</name>
    <dbReference type="NCBI Taxonomy" id="200451"/>
    <lineage>
        <taxon>Bacteria</taxon>
        <taxon>Pseudomonadati</taxon>
        <taxon>Pseudomonadota</taxon>
        <taxon>Gammaproteobacteria</taxon>
        <taxon>Pseudomonadales</taxon>
        <taxon>Pseudomonadaceae</taxon>
        <taxon>Pseudomonas</taxon>
    </lineage>
</organism>
<dbReference type="InterPro" id="IPR015421">
    <property type="entry name" value="PyrdxlP-dep_Trfase_major"/>
</dbReference>
<sequence length="85" mass="9261">MNIVHLNISREIRVEVIPTTATSPLDLEWVQRHLDDNVFLVSVSHLPSCCGVINPVKALGALLKDLGATPFVHALVGRHVTSKLS</sequence>
<evidence type="ECO:0000259" key="2">
    <source>
        <dbReference type="Pfam" id="PF00266"/>
    </source>
</evidence>
<reference evidence="3 4" key="1">
    <citation type="submission" date="2016-10" db="EMBL/GenBank/DDBJ databases">
        <title>Comparative genome analysis of multiple Pseudomonas spp. focuses on biocontrol and plant growth promoting traits.</title>
        <authorList>
            <person name="Tao X.-Y."/>
            <person name="Taylor C.G."/>
        </authorList>
    </citation>
    <scope>NUCLEOTIDE SEQUENCE [LARGE SCALE GENOMIC DNA]</scope>
    <source>
        <strain evidence="3 4">29G9</strain>
    </source>
</reference>
<evidence type="ECO:0000256" key="1">
    <source>
        <dbReference type="ARBA" id="ARBA00022898"/>
    </source>
</evidence>
<protein>
    <recommendedName>
        <fullName evidence="2">Aminotransferase class V domain-containing protein</fullName>
    </recommendedName>
</protein>
<gene>
    <name evidence="3" type="ORF">BK648_06390</name>
</gene>
<evidence type="ECO:0000313" key="3">
    <source>
        <dbReference type="EMBL" id="ROM55125.1"/>
    </source>
</evidence>
<evidence type="ECO:0000313" key="4">
    <source>
        <dbReference type="Proteomes" id="UP000284656"/>
    </source>
</evidence>
<dbReference type="Gene3D" id="3.40.640.10">
    <property type="entry name" value="Type I PLP-dependent aspartate aminotransferase-like (Major domain)"/>
    <property type="match status" value="1"/>
</dbReference>
<feature type="domain" description="Aminotransferase class V" evidence="2">
    <location>
        <begin position="6"/>
        <end position="69"/>
    </location>
</feature>